<keyword evidence="4 6" id="KW-0269">Exonuclease</keyword>
<protein>
    <recommendedName>
        <fullName evidence="5 6">Oligoribonuclease</fullName>
        <ecNumber evidence="6">3.1.-.-</ecNumber>
    </recommendedName>
</protein>
<dbReference type="InterPro" id="IPR022894">
    <property type="entry name" value="Oligoribonuclease"/>
</dbReference>
<organism evidence="9 11">
    <name type="scientific">Actinobacillus seminis</name>
    <dbReference type="NCBI Taxonomy" id="722"/>
    <lineage>
        <taxon>Bacteria</taxon>
        <taxon>Pseudomonadati</taxon>
        <taxon>Pseudomonadota</taxon>
        <taxon>Gammaproteobacteria</taxon>
        <taxon>Pasteurellales</taxon>
        <taxon>Pasteurellaceae</taxon>
        <taxon>Actinobacillus</taxon>
    </lineage>
</organism>
<evidence type="ECO:0000256" key="1">
    <source>
        <dbReference type="ARBA" id="ARBA00009921"/>
    </source>
</evidence>
<dbReference type="Gene3D" id="3.30.420.10">
    <property type="entry name" value="Ribonuclease H-like superfamily/Ribonuclease H"/>
    <property type="match status" value="1"/>
</dbReference>
<dbReference type="AlphaFoldDB" id="A0A263HED0"/>
<comment type="function">
    <text evidence="6">3'-to-5' exoribonuclease specific for small oligoribonucleotides.</text>
</comment>
<gene>
    <name evidence="6 9" type="primary">orn</name>
    <name evidence="8" type="ORF">CFY87_06690</name>
    <name evidence="9" type="ORF">NCTC10851_01154</name>
</gene>
<comment type="similarity">
    <text evidence="1 6">Belongs to the oligoribonuclease family.</text>
</comment>
<dbReference type="CDD" id="cd06135">
    <property type="entry name" value="Orn"/>
    <property type="match status" value="1"/>
</dbReference>
<evidence type="ECO:0000313" key="8">
    <source>
        <dbReference type="EMBL" id="OZN25007.1"/>
    </source>
</evidence>
<evidence type="ECO:0000313" key="10">
    <source>
        <dbReference type="Proteomes" id="UP000215738"/>
    </source>
</evidence>
<dbReference type="GO" id="GO:0006259">
    <property type="term" value="P:DNA metabolic process"/>
    <property type="evidence" value="ECO:0007669"/>
    <property type="project" value="UniProtKB-ARBA"/>
</dbReference>
<dbReference type="EMBL" id="NLFK01000005">
    <property type="protein sequence ID" value="OZN25007.1"/>
    <property type="molecule type" value="Genomic_DNA"/>
</dbReference>
<dbReference type="Pfam" id="PF00929">
    <property type="entry name" value="RNase_T"/>
    <property type="match status" value="1"/>
</dbReference>
<dbReference type="FunFam" id="3.30.420.10:FF:000003">
    <property type="entry name" value="Oligoribonuclease"/>
    <property type="match status" value="1"/>
</dbReference>
<dbReference type="GO" id="GO:0005737">
    <property type="term" value="C:cytoplasm"/>
    <property type="evidence" value="ECO:0007669"/>
    <property type="project" value="UniProtKB-SubCell"/>
</dbReference>
<dbReference type="GO" id="GO:0000175">
    <property type="term" value="F:3'-5'-RNA exonuclease activity"/>
    <property type="evidence" value="ECO:0007669"/>
    <property type="project" value="InterPro"/>
</dbReference>
<keyword evidence="6" id="KW-0963">Cytoplasm</keyword>
<feature type="domain" description="Exonuclease" evidence="7">
    <location>
        <begin position="7"/>
        <end position="180"/>
    </location>
</feature>
<dbReference type="InterPro" id="IPR013520">
    <property type="entry name" value="Ribonucl_H"/>
</dbReference>
<reference evidence="9 11" key="2">
    <citation type="submission" date="2018-06" db="EMBL/GenBank/DDBJ databases">
        <authorList>
            <consortium name="Pathogen Informatics"/>
            <person name="Doyle S."/>
        </authorList>
    </citation>
    <scope>NUCLEOTIDE SEQUENCE [LARGE SCALE GENOMIC DNA]</scope>
    <source>
        <strain evidence="9 11">NCTC10851</strain>
    </source>
</reference>
<name>A0A263HED0_9PAST</name>
<evidence type="ECO:0000313" key="9">
    <source>
        <dbReference type="EMBL" id="SUU36238.1"/>
    </source>
</evidence>
<evidence type="ECO:0000256" key="6">
    <source>
        <dbReference type="HAMAP-Rule" id="MF_00045"/>
    </source>
</evidence>
<reference evidence="8 10" key="1">
    <citation type="submission" date="2017-07" db="EMBL/GenBank/DDBJ databases">
        <title>Virulence factors identified in Actinobacillus seminis.</title>
        <authorList>
            <person name="Negrete-Abascal E."/>
            <person name="Vaca-Pacheco S."/>
            <person name="Montes-Garcia F."/>
            <person name="Leyto-Gil A.M."/>
            <person name="Fragoso-Garcia E."/>
            <person name="Carvente-Garcia R."/>
            <person name="Perez-Agueros S."/>
            <person name="Castelan-Sanchez H.G."/>
            <person name="Garcia-Molina A."/>
            <person name="Villamar T.E."/>
            <person name="Vazquez-Cruz C."/>
        </authorList>
    </citation>
    <scope>NUCLEOTIDE SEQUENCE [LARGE SCALE GENOMIC DNA]</scope>
    <source>
        <strain evidence="8 10">ATCC 15768</strain>
    </source>
</reference>
<keyword evidence="2 6" id="KW-0540">Nuclease</keyword>
<evidence type="ECO:0000256" key="3">
    <source>
        <dbReference type="ARBA" id="ARBA00022801"/>
    </source>
</evidence>
<dbReference type="SMART" id="SM00479">
    <property type="entry name" value="EXOIII"/>
    <property type="match status" value="1"/>
</dbReference>
<dbReference type="EC" id="3.1.-.-" evidence="6"/>
<dbReference type="NCBIfam" id="NF003765">
    <property type="entry name" value="PRK05359.1"/>
    <property type="match status" value="1"/>
</dbReference>
<dbReference type="RefSeq" id="WP_094946460.1">
    <property type="nucleotide sequence ID" value="NZ_JBMHIA010000003.1"/>
</dbReference>
<dbReference type="PANTHER" id="PTHR11046">
    <property type="entry name" value="OLIGORIBONUCLEASE, MITOCHONDRIAL"/>
    <property type="match status" value="1"/>
</dbReference>
<evidence type="ECO:0000256" key="4">
    <source>
        <dbReference type="ARBA" id="ARBA00022839"/>
    </source>
</evidence>
<evidence type="ECO:0000259" key="7">
    <source>
        <dbReference type="SMART" id="SM00479"/>
    </source>
</evidence>
<dbReference type="HAMAP" id="MF_00045">
    <property type="entry name" value="Oligoribonuclease"/>
    <property type="match status" value="1"/>
</dbReference>
<evidence type="ECO:0000256" key="5">
    <source>
        <dbReference type="ARBA" id="ARBA00070964"/>
    </source>
</evidence>
<evidence type="ECO:0000313" key="11">
    <source>
        <dbReference type="Proteomes" id="UP000254507"/>
    </source>
</evidence>
<comment type="subcellular location">
    <subcellularLocation>
        <location evidence="6">Cytoplasm</location>
    </subcellularLocation>
</comment>
<dbReference type="Proteomes" id="UP000215738">
    <property type="component" value="Unassembled WGS sequence"/>
</dbReference>
<dbReference type="GO" id="GO:0003676">
    <property type="term" value="F:nucleic acid binding"/>
    <property type="evidence" value="ECO:0007669"/>
    <property type="project" value="InterPro"/>
</dbReference>
<dbReference type="InParanoid" id="A0A263HED0"/>
<proteinExistence type="inferred from homology"/>
<dbReference type="InterPro" id="IPR036397">
    <property type="entry name" value="RNaseH_sf"/>
</dbReference>
<accession>A0A263HED0</accession>
<sequence length="186" mass="21612">MKLDKQNLIWIDLEMTGLEPETDRIIEIATIITDKDLHILAEGPVLAIHQTDKVLNQMNPWCVTTHTANGLIERVKTSTLNERAAELQTLDFLKQWVPQGASPICGNSVAQDKRFLFKYMPELANYFHYRHLDVSTLKELASRWQPEVLKGFQKKNTHLALDDIRESIAELAYYREYFIRLSEKIE</sequence>
<dbReference type="Proteomes" id="UP000254507">
    <property type="component" value="Unassembled WGS sequence"/>
</dbReference>
<keyword evidence="3 6" id="KW-0378">Hydrolase</keyword>
<keyword evidence="10" id="KW-1185">Reference proteome</keyword>
<dbReference type="EMBL" id="UFSB01000001">
    <property type="protein sequence ID" value="SUU36238.1"/>
    <property type="molecule type" value="Genomic_DNA"/>
</dbReference>
<dbReference type="SUPFAM" id="SSF53098">
    <property type="entry name" value="Ribonuclease H-like"/>
    <property type="match status" value="1"/>
</dbReference>
<evidence type="ECO:0000256" key="2">
    <source>
        <dbReference type="ARBA" id="ARBA00022722"/>
    </source>
</evidence>
<dbReference type="FunCoup" id="A0A263HED0">
    <property type="interactions" value="352"/>
</dbReference>
<feature type="active site" evidence="6">
    <location>
        <position position="129"/>
    </location>
</feature>
<dbReference type="OrthoDB" id="9801329at2"/>
<dbReference type="PANTHER" id="PTHR11046:SF0">
    <property type="entry name" value="OLIGORIBONUCLEASE, MITOCHONDRIAL"/>
    <property type="match status" value="1"/>
</dbReference>
<dbReference type="InterPro" id="IPR012337">
    <property type="entry name" value="RNaseH-like_sf"/>
</dbReference>